<evidence type="ECO:0000313" key="2">
    <source>
        <dbReference type="Proteomes" id="UP001160519"/>
    </source>
</evidence>
<dbReference type="Proteomes" id="UP001160519">
    <property type="component" value="Unassembled WGS sequence"/>
</dbReference>
<evidence type="ECO:0000313" key="1">
    <source>
        <dbReference type="EMBL" id="MDI1231708.1"/>
    </source>
</evidence>
<dbReference type="AlphaFoldDB" id="A0AA43Q4Q3"/>
<protein>
    <submittedName>
        <fullName evidence="1">Uncharacterized protein</fullName>
    </submittedName>
</protein>
<keyword evidence="2" id="KW-1185">Reference proteome</keyword>
<proteinExistence type="predicted"/>
<gene>
    <name evidence="1" type="ORF">PSU93_11205</name>
</gene>
<organism evidence="1 2">
    <name type="scientific">Candidatus Methylobacter titanis</name>
    <dbReference type="NCBI Taxonomy" id="3053457"/>
    <lineage>
        <taxon>Bacteria</taxon>
        <taxon>Pseudomonadati</taxon>
        <taxon>Pseudomonadota</taxon>
        <taxon>Gammaproteobacteria</taxon>
        <taxon>Methylococcales</taxon>
        <taxon>Methylococcaceae</taxon>
        <taxon>Methylobacter</taxon>
    </lineage>
</organism>
<name>A0AA43Q4Q3_9GAMM</name>
<dbReference type="EMBL" id="JAQSDF010000038">
    <property type="protein sequence ID" value="MDI1231708.1"/>
    <property type="molecule type" value="Genomic_DNA"/>
</dbReference>
<sequence>MKKKSMSSAWAIGNHVKVQGMSSDFKILSYDFITGGCVEMILESPEGNRIFLKRRKSEISDIEHEYDFDTGSNDASYD</sequence>
<accession>A0AA43Q4Q3</accession>
<reference evidence="1" key="1">
    <citation type="submission" date="2023-01" db="EMBL/GenBank/DDBJ databases">
        <title>Biogeochemical cycle of methane in antarctic sediments.</title>
        <authorList>
            <person name="Roldan D.M."/>
            <person name="Menes R.J."/>
        </authorList>
    </citation>
    <scope>NUCLEOTIDE SEQUENCE [LARGE SCALE GENOMIC DNA]</scope>
    <source>
        <strain evidence="1">K-2018 MAG008</strain>
    </source>
</reference>
<comment type="caution">
    <text evidence="1">The sequence shown here is derived from an EMBL/GenBank/DDBJ whole genome shotgun (WGS) entry which is preliminary data.</text>
</comment>